<dbReference type="EMBL" id="VFPA01000007">
    <property type="protein sequence ID" value="TQM02031.1"/>
    <property type="molecule type" value="Genomic_DNA"/>
</dbReference>
<dbReference type="RefSeq" id="WP_142064312.1">
    <property type="nucleotide sequence ID" value="NZ_VFPA01000007.1"/>
</dbReference>
<evidence type="ECO:0000256" key="1">
    <source>
        <dbReference type="ARBA" id="ARBA00009981"/>
    </source>
</evidence>
<dbReference type="OrthoDB" id="557859at2"/>
<gene>
    <name evidence="2" type="ORF">FB558_7889</name>
</gene>
<proteinExistence type="inferred from homology"/>
<reference evidence="2 3" key="1">
    <citation type="submission" date="2019-06" db="EMBL/GenBank/DDBJ databases">
        <title>Sequencing the genomes of 1000 actinobacteria strains.</title>
        <authorList>
            <person name="Klenk H.-P."/>
        </authorList>
    </citation>
    <scope>NUCLEOTIDE SEQUENCE [LARGE SCALE GENOMIC DNA]</scope>
    <source>
        <strain evidence="2 3">DSM 45301</strain>
    </source>
</reference>
<organism evidence="2 3">
    <name type="scientific">Pseudonocardia kunmingensis</name>
    <dbReference type="NCBI Taxonomy" id="630975"/>
    <lineage>
        <taxon>Bacteria</taxon>
        <taxon>Bacillati</taxon>
        <taxon>Actinomycetota</taxon>
        <taxon>Actinomycetes</taxon>
        <taxon>Pseudonocardiales</taxon>
        <taxon>Pseudonocardiaceae</taxon>
        <taxon>Pseudonocardia</taxon>
    </lineage>
</organism>
<dbReference type="SUPFAM" id="SSF143120">
    <property type="entry name" value="YefM-like"/>
    <property type="match status" value="1"/>
</dbReference>
<sequence>MSASEAARNFSAVLDATEKGETIVVTRSGRRVALIAPAPRANGAALSDVMERWRGHPALDDAFAAQVGAARSAVSAELDTDPWRD</sequence>
<dbReference type="InterPro" id="IPR036165">
    <property type="entry name" value="YefM-like_sf"/>
</dbReference>
<evidence type="ECO:0000313" key="3">
    <source>
        <dbReference type="Proteomes" id="UP000315677"/>
    </source>
</evidence>
<evidence type="ECO:0000313" key="2">
    <source>
        <dbReference type="EMBL" id="TQM02031.1"/>
    </source>
</evidence>
<comment type="caution">
    <text evidence="2">The sequence shown here is derived from an EMBL/GenBank/DDBJ whole genome shotgun (WGS) entry which is preliminary data.</text>
</comment>
<accession>A0A543CY72</accession>
<dbReference type="Gene3D" id="3.40.1620.10">
    <property type="entry name" value="YefM-like domain"/>
    <property type="match status" value="1"/>
</dbReference>
<protein>
    <submittedName>
        <fullName evidence="2">Prevent-host-death family protein</fullName>
    </submittedName>
</protein>
<keyword evidence="3" id="KW-1185">Reference proteome</keyword>
<name>A0A543CY72_9PSEU</name>
<comment type="similarity">
    <text evidence="1">Belongs to the phD/YefM antitoxin family.</text>
</comment>
<dbReference type="AlphaFoldDB" id="A0A543CY72"/>
<dbReference type="Proteomes" id="UP000315677">
    <property type="component" value="Unassembled WGS sequence"/>
</dbReference>
<dbReference type="NCBIfam" id="TIGR01552">
    <property type="entry name" value="phd_fam"/>
    <property type="match status" value="1"/>
</dbReference>